<comment type="caution">
    <text evidence="6">The sequence shown here is derived from an EMBL/GenBank/DDBJ whole genome shotgun (WGS) entry which is preliminary data.</text>
</comment>
<keyword evidence="3" id="KW-0238">DNA-binding</keyword>
<keyword evidence="7" id="KW-1185">Reference proteome</keyword>
<keyword evidence="4" id="KW-0804">Transcription</keyword>
<organism evidence="6 7">
    <name type="scientific">Chelatococcus albus</name>
    <dbReference type="NCBI Taxonomy" id="3047466"/>
    <lineage>
        <taxon>Bacteria</taxon>
        <taxon>Pseudomonadati</taxon>
        <taxon>Pseudomonadota</taxon>
        <taxon>Alphaproteobacteria</taxon>
        <taxon>Hyphomicrobiales</taxon>
        <taxon>Chelatococcaceae</taxon>
        <taxon>Chelatococcus</taxon>
    </lineage>
</organism>
<evidence type="ECO:0000259" key="5">
    <source>
        <dbReference type="PROSITE" id="PS50931"/>
    </source>
</evidence>
<dbReference type="Pfam" id="PF03466">
    <property type="entry name" value="LysR_substrate"/>
    <property type="match status" value="1"/>
</dbReference>
<evidence type="ECO:0000256" key="1">
    <source>
        <dbReference type="ARBA" id="ARBA00009437"/>
    </source>
</evidence>
<gene>
    <name evidence="6" type="ORF">QNA08_06860</name>
</gene>
<dbReference type="PANTHER" id="PTHR30346">
    <property type="entry name" value="TRANSCRIPTIONAL DUAL REGULATOR HCAR-RELATED"/>
    <property type="match status" value="1"/>
</dbReference>
<evidence type="ECO:0000256" key="3">
    <source>
        <dbReference type="ARBA" id="ARBA00023125"/>
    </source>
</evidence>
<proteinExistence type="inferred from homology"/>
<dbReference type="Proteomes" id="UP001321492">
    <property type="component" value="Unassembled WGS sequence"/>
</dbReference>
<evidence type="ECO:0000313" key="7">
    <source>
        <dbReference type="Proteomes" id="UP001321492"/>
    </source>
</evidence>
<dbReference type="Gene3D" id="1.10.10.10">
    <property type="entry name" value="Winged helix-like DNA-binding domain superfamily/Winged helix DNA-binding domain"/>
    <property type="match status" value="1"/>
</dbReference>
<dbReference type="PRINTS" id="PR00039">
    <property type="entry name" value="HTHLYSR"/>
</dbReference>
<dbReference type="EMBL" id="JASJEV010000003">
    <property type="protein sequence ID" value="MDJ1157952.1"/>
    <property type="molecule type" value="Genomic_DNA"/>
</dbReference>
<dbReference type="Gene3D" id="3.40.190.10">
    <property type="entry name" value="Periplasmic binding protein-like II"/>
    <property type="match status" value="2"/>
</dbReference>
<dbReference type="CDD" id="cd08414">
    <property type="entry name" value="PBP2_LTTR_aromatics_like"/>
    <property type="match status" value="1"/>
</dbReference>
<feature type="domain" description="HTH lysR-type" evidence="5">
    <location>
        <begin position="1"/>
        <end position="58"/>
    </location>
</feature>
<dbReference type="SUPFAM" id="SSF46785">
    <property type="entry name" value="Winged helix' DNA-binding domain"/>
    <property type="match status" value="1"/>
</dbReference>
<dbReference type="Pfam" id="PF00126">
    <property type="entry name" value="HTH_1"/>
    <property type="match status" value="1"/>
</dbReference>
<dbReference type="PANTHER" id="PTHR30346:SF0">
    <property type="entry name" value="HCA OPERON TRANSCRIPTIONAL ACTIVATOR HCAR"/>
    <property type="match status" value="1"/>
</dbReference>
<sequence>MDLRQLRCFIAVAEELHFGRAAERVGLAPPALSRQIRALESELGAPLLTRTTRHVTLTRAGLLLLEEAKAILARADRAARNVREAALTTSKVLRVGAIDSASASFLPEIIVEFRARHPDTEIRFVEAMTAPQLQMLETGRLDISLIRPPRRSTDCAFEILRVELPAVLLPEGHRLAARETIGIEELVGEPFIVPSKRVRPYAYDLVMAYFESVGTVPNVVQETTEKPAMMAAVAAGIGLALAPDWIARFSRPGVAVRRLTGLLLDPPPPGSLVGVAWRPHQRLGVRDAFLQILRDRVTLMDDEKLLPFLRPPGRTRFKA</sequence>
<comment type="similarity">
    <text evidence="1">Belongs to the LysR transcriptional regulatory family.</text>
</comment>
<dbReference type="InterPro" id="IPR036390">
    <property type="entry name" value="WH_DNA-bd_sf"/>
</dbReference>
<evidence type="ECO:0000256" key="2">
    <source>
        <dbReference type="ARBA" id="ARBA00023015"/>
    </source>
</evidence>
<evidence type="ECO:0000313" key="6">
    <source>
        <dbReference type="EMBL" id="MDJ1157952.1"/>
    </source>
</evidence>
<accession>A0ABT7AF03</accession>
<name>A0ABT7AF03_9HYPH</name>
<dbReference type="InterPro" id="IPR000847">
    <property type="entry name" value="LysR_HTH_N"/>
</dbReference>
<dbReference type="PROSITE" id="PS50931">
    <property type="entry name" value="HTH_LYSR"/>
    <property type="match status" value="1"/>
</dbReference>
<evidence type="ECO:0000256" key="4">
    <source>
        <dbReference type="ARBA" id="ARBA00023163"/>
    </source>
</evidence>
<keyword evidence="2" id="KW-0805">Transcription regulation</keyword>
<dbReference type="RefSeq" id="WP_283739941.1">
    <property type="nucleotide sequence ID" value="NZ_JASJEV010000003.1"/>
</dbReference>
<reference evidence="6 7" key="1">
    <citation type="submission" date="2023-05" db="EMBL/GenBank/DDBJ databases">
        <title>Chelatococcus sp. nov., a moderately thermophilic bacterium isolated from hot spring microbial mat.</title>
        <authorList>
            <person name="Hu C.-J."/>
            <person name="Li W.-J."/>
        </authorList>
    </citation>
    <scope>NUCLEOTIDE SEQUENCE [LARGE SCALE GENOMIC DNA]</scope>
    <source>
        <strain evidence="6 7">SYSU G07232</strain>
    </source>
</reference>
<dbReference type="SUPFAM" id="SSF53850">
    <property type="entry name" value="Periplasmic binding protein-like II"/>
    <property type="match status" value="1"/>
</dbReference>
<dbReference type="InterPro" id="IPR005119">
    <property type="entry name" value="LysR_subst-bd"/>
</dbReference>
<protein>
    <submittedName>
        <fullName evidence="6">LysR substrate-binding domain-containing protein</fullName>
    </submittedName>
</protein>
<dbReference type="InterPro" id="IPR036388">
    <property type="entry name" value="WH-like_DNA-bd_sf"/>
</dbReference>